<evidence type="ECO:0000313" key="1">
    <source>
        <dbReference type="EMBL" id="KAE9585901.1"/>
    </source>
</evidence>
<comment type="caution">
    <text evidence="1">The sequence shown here is derived from an EMBL/GenBank/DDBJ whole genome shotgun (WGS) entry which is preliminary data.</text>
</comment>
<proteinExistence type="predicted"/>
<accession>A0A6A4NAX7</accession>
<reference evidence="2" key="1">
    <citation type="journal article" date="2020" name="Nat. Commun.">
        <title>Genome sequence of the cluster root forming white lupin.</title>
        <authorList>
            <person name="Hufnagel B."/>
            <person name="Marques A."/>
            <person name="Soriano A."/>
            <person name="Marques L."/>
            <person name="Divol F."/>
            <person name="Doumas P."/>
            <person name="Sallet E."/>
            <person name="Mancinotti D."/>
            <person name="Carrere S."/>
            <person name="Marande W."/>
            <person name="Arribat S."/>
            <person name="Keller J."/>
            <person name="Huneau C."/>
            <person name="Blein T."/>
            <person name="Aime D."/>
            <person name="Laguerre M."/>
            <person name="Taylor J."/>
            <person name="Schubert V."/>
            <person name="Nelson M."/>
            <person name="Geu-Flores F."/>
            <person name="Crespi M."/>
            <person name="Gallardo-Guerrero K."/>
            <person name="Delaux P.-M."/>
            <person name="Salse J."/>
            <person name="Berges H."/>
            <person name="Guyot R."/>
            <person name="Gouzy J."/>
            <person name="Peret B."/>
        </authorList>
    </citation>
    <scope>NUCLEOTIDE SEQUENCE [LARGE SCALE GENOMIC DNA]</scope>
    <source>
        <strain evidence="2">cv. Amiga</strain>
    </source>
</reference>
<gene>
    <name evidence="1" type="ORF">Lalb_Chr24g0396231</name>
</gene>
<keyword evidence="2" id="KW-1185">Reference proteome</keyword>
<dbReference type="EMBL" id="WOCE01000024">
    <property type="protein sequence ID" value="KAE9585901.1"/>
    <property type="molecule type" value="Genomic_DNA"/>
</dbReference>
<protein>
    <submittedName>
        <fullName evidence="1">Uncharacterized protein</fullName>
    </submittedName>
</protein>
<sequence>MGAKLWVLKGEVIGIWMHLHSHCLVHHQIRCFKRCRGASAGLQALLQNLHPPRMARRPYRELILRLAYIYYTRQCDYMLLIFRFFFTS</sequence>
<name>A0A6A4NAX7_LUPAL</name>
<dbReference type="Proteomes" id="UP000447434">
    <property type="component" value="Chromosome 24"/>
</dbReference>
<dbReference type="AlphaFoldDB" id="A0A6A4NAX7"/>
<evidence type="ECO:0000313" key="2">
    <source>
        <dbReference type="Proteomes" id="UP000447434"/>
    </source>
</evidence>
<organism evidence="1 2">
    <name type="scientific">Lupinus albus</name>
    <name type="common">White lupine</name>
    <name type="synonym">Lupinus termis</name>
    <dbReference type="NCBI Taxonomy" id="3870"/>
    <lineage>
        <taxon>Eukaryota</taxon>
        <taxon>Viridiplantae</taxon>
        <taxon>Streptophyta</taxon>
        <taxon>Embryophyta</taxon>
        <taxon>Tracheophyta</taxon>
        <taxon>Spermatophyta</taxon>
        <taxon>Magnoliopsida</taxon>
        <taxon>eudicotyledons</taxon>
        <taxon>Gunneridae</taxon>
        <taxon>Pentapetalae</taxon>
        <taxon>rosids</taxon>
        <taxon>fabids</taxon>
        <taxon>Fabales</taxon>
        <taxon>Fabaceae</taxon>
        <taxon>Papilionoideae</taxon>
        <taxon>50 kb inversion clade</taxon>
        <taxon>genistoids sensu lato</taxon>
        <taxon>core genistoids</taxon>
        <taxon>Genisteae</taxon>
        <taxon>Lupinus</taxon>
    </lineage>
</organism>